<evidence type="ECO:0000313" key="1">
    <source>
        <dbReference type="EMBL" id="MST59260.1"/>
    </source>
</evidence>
<dbReference type="RefSeq" id="WP_154498861.1">
    <property type="nucleotide sequence ID" value="NZ_VUMU01000027.1"/>
</dbReference>
<accession>A0A6L5YMS3</accession>
<sequence>MKSAIFLDVDGVLNTRTTVERTPDGYHGIDDARVEILAKAMEKYGNTELVLTSDWKEMKPEADDFRYLVSKLEKQGLRLTGKTTDHWNHRGEGILNYLEEHPEIEEFVILDDQKFDFREYPKLWERLLLTNGIERAEFASKTPAVETIVFLENIKES</sequence>
<keyword evidence="2" id="KW-1185">Reference proteome</keyword>
<evidence type="ECO:0000313" key="2">
    <source>
        <dbReference type="Proteomes" id="UP000476055"/>
    </source>
</evidence>
<dbReference type="Pfam" id="PF18143">
    <property type="entry name" value="HAD_SAK_2"/>
    <property type="match status" value="1"/>
</dbReference>
<organism evidence="1 2">
    <name type="scientific">Waltera intestinalis</name>
    <dbReference type="NCBI Taxonomy" id="2606635"/>
    <lineage>
        <taxon>Bacteria</taxon>
        <taxon>Bacillati</taxon>
        <taxon>Bacillota</taxon>
        <taxon>Clostridia</taxon>
        <taxon>Lachnospirales</taxon>
        <taxon>Lachnospiraceae</taxon>
        <taxon>Waltera</taxon>
    </lineage>
</organism>
<dbReference type="Proteomes" id="UP000476055">
    <property type="component" value="Unassembled WGS sequence"/>
</dbReference>
<protein>
    <submittedName>
        <fullName evidence="1">Uncharacterized protein</fullName>
    </submittedName>
</protein>
<comment type="caution">
    <text evidence="1">The sequence shown here is derived from an EMBL/GenBank/DDBJ whole genome shotgun (WGS) entry which is preliminary data.</text>
</comment>
<name>A0A6L5YMS3_9FIRM</name>
<gene>
    <name evidence="1" type="ORF">FYJ59_13625</name>
</gene>
<reference evidence="1 2" key="1">
    <citation type="submission" date="2019-08" db="EMBL/GenBank/DDBJ databases">
        <title>In-depth cultivation of the pig gut microbiome towards novel bacterial diversity and tailored functional studies.</title>
        <authorList>
            <person name="Wylensek D."/>
            <person name="Hitch T.C.A."/>
            <person name="Clavel T."/>
        </authorList>
    </citation>
    <scope>NUCLEOTIDE SEQUENCE [LARGE SCALE GENOMIC DNA]</scope>
    <source>
        <strain evidence="1 2">WCA3-601-WT-6H</strain>
    </source>
</reference>
<dbReference type="EMBL" id="VUMU01000027">
    <property type="protein sequence ID" value="MST59260.1"/>
    <property type="molecule type" value="Genomic_DNA"/>
</dbReference>
<dbReference type="AlphaFoldDB" id="A0A6L5YMS3"/>
<proteinExistence type="predicted"/>